<keyword evidence="4" id="KW-0472">Membrane</keyword>
<keyword evidence="4" id="KW-1133">Transmembrane helix</keyword>
<evidence type="ECO:0000313" key="5">
    <source>
        <dbReference type="EMBL" id="NBI34506.1"/>
    </source>
</evidence>
<dbReference type="Gene3D" id="3.90.550.10">
    <property type="entry name" value="Spore Coat Polysaccharide Biosynthesis Protein SpsA, Chain A"/>
    <property type="match status" value="1"/>
</dbReference>
<dbReference type="PANTHER" id="PTHR43630">
    <property type="entry name" value="POLY-BETA-1,6-N-ACETYL-D-GLUCOSAMINE SYNTHASE"/>
    <property type="match status" value="1"/>
</dbReference>
<sequence>MFDEVLSQITFIDAFNFCVFLIFTLCYTYQLYYAFVVLTRKVPVHTPTRNHRYAVMITARNEEPVIGDLIHSIKVQNYPQELIDVFVIADNCTDNTAQVARDAGATVFTRHNSKEVGKGYALDYGFQIIRSHYADAGYEAYFVFDADNVLDVNYFREMNRTFDAGAKASTSYRNSKNFYSNWISAGYAVWFLREAKFLNQARLLLNTSCAISGTGFFIAADVIEKAGGWKWHLLTEDIEFSASSILSGVRISYTPTAVLYDEQPVTFEDSWNQRFRWAKGFYQVFWNYGARLVKGAVSNPPGARFACYDMLMTIAPGMLLTIVSVAINSICLLLAAMGIITLKTMVISCASSIFFCLANFFLFMFAFGVLTTFVEWDSIHAPNRLKVRSMFTFPFFMLTYIPIALVALVKKCEWKPIRHFIPMDAPEAAGVAVTAMRQPKE</sequence>
<feature type="transmembrane region" description="Helical" evidence="4">
    <location>
        <begin position="352"/>
        <end position="370"/>
    </location>
</feature>
<evidence type="ECO:0000256" key="3">
    <source>
        <dbReference type="ARBA" id="ARBA00022679"/>
    </source>
</evidence>
<feature type="transmembrane region" description="Helical" evidence="4">
    <location>
        <begin position="318"/>
        <end position="340"/>
    </location>
</feature>
<reference evidence="5" key="1">
    <citation type="submission" date="2018-08" db="EMBL/GenBank/DDBJ databases">
        <title>Murine metabolic-syndrome-specific gut microbial biobank.</title>
        <authorList>
            <person name="Liu C."/>
        </authorList>
    </citation>
    <scope>NUCLEOTIDE SEQUENCE [LARGE SCALE GENOMIC DNA]</scope>
    <source>
        <strain evidence="5">Z82</strain>
    </source>
</reference>
<proteinExistence type="inferred from homology"/>
<feature type="transmembrane region" description="Helical" evidence="4">
    <location>
        <begin position="14"/>
        <end position="35"/>
    </location>
</feature>
<dbReference type="PANTHER" id="PTHR43630:SF1">
    <property type="entry name" value="POLY-BETA-1,6-N-ACETYL-D-GLUCOSAMINE SYNTHASE"/>
    <property type="match status" value="1"/>
</dbReference>
<keyword evidence="2" id="KW-0328">Glycosyltransferase</keyword>
<dbReference type="InterPro" id="IPR029044">
    <property type="entry name" value="Nucleotide-diphossugar_trans"/>
</dbReference>
<dbReference type="AlphaFoldDB" id="A0A7C9NVB5"/>
<organism evidence="5">
    <name type="scientific">Muribaculaceae bacterium Z82</name>
    <dbReference type="NCBI Taxonomy" id="2304548"/>
    <lineage>
        <taxon>Bacteria</taxon>
        <taxon>Pseudomonadati</taxon>
        <taxon>Bacteroidota</taxon>
        <taxon>Bacteroidia</taxon>
        <taxon>Bacteroidales</taxon>
        <taxon>Muribaculaceae</taxon>
    </lineage>
</organism>
<keyword evidence="3 5" id="KW-0808">Transferase</keyword>
<gene>
    <name evidence="5" type="ORF">D1639_05570</name>
</gene>
<keyword evidence="4" id="KW-0812">Transmembrane</keyword>
<accession>A0A7C9NVB5</accession>
<evidence type="ECO:0000256" key="1">
    <source>
        <dbReference type="ARBA" id="ARBA00006739"/>
    </source>
</evidence>
<comment type="caution">
    <text evidence="5">The sequence shown here is derived from an EMBL/GenBank/DDBJ whole genome shotgun (WGS) entry which is preliminary data.</text>
</comment>
<evidence type="ECO:0000256" key="4">
    <source>
        <dbReference type="SAM" id="Phobius"/>
    </source>
</evidence>
<feature type="transmembrane region" description="Helical" evidence="4">
    <location>
        <begin position="203"/>
        <end position="223"/>
    </location>
</feature>
<protein>
    <submittedName>
        <fullName evidence="5">Glycosyltransferase</fullName>
    </submittedName>
</protein>
<comment type="similarity">
    <text evidence="1">Belongs to the glycosyltransferase 2 family.</text>
</comment>
<dbReference type="Pfam" id="PF13641">
    <property type="entry name" value="Glyco_tranf_2_3"/>
    <property type="match status" value="1"/>
</dbReference>
<dbReference type="SUPFAM" id="SSF53448">
    <property type="entry name" value="Nucleotide-diphospho-sugar transferases"/>
    <property type="match status" value="1"/>
</dbReference>
<name>A0A7C9NVB5_9BACT</name>
<dbReference type="CDD" id="cd06438">
    <property type="entry name" value="EpsO_like"/>
    <property type="match status" value="1"/>
</dbReference>
<evidence type="ECO:0000256" key="2">
    <source>
        <dbReference type="ARBA" id="ARBA00022676"/>
    </source>
</evidence>
<dbReference type="EMBL" id="QWKH01000030">
    <property type="protein sequence ID" value="NBI34506.1"/>
    <property type="molecule type" value="Genomic_DNA"/>
</dbReference>
<feature type="transmembrane region" description="Helical" evidence="4">
    <location>
        <begin position="390"/>
        <end position="409"/>
    </location>
</feature>
<dbReference type="GO" id="GO:0016757">
    <property type="term" value="F:glycosyltransferase activity"/>
    <property type="evidence" value="ECO:0007669"/>
    <property type="project" value="UniProtKB-KW"/>
</dbReference>